<accession>A0A494Z029</accession>
<feature type="domain" description="Bacterial Pleckstrin homology" evidence="2">
    <location>
        <begin position="140"/>
        <end position="231"/>
    </location>
</feature>
<protein>
    <recommendedName>
        <fullName evidence="2">Bacterial Pleckstrin homology domain-containing protein</fullName>
    </recommendedName>
</protein>
<dbReference type="OrthoDB" id="2082701at2"/>
<feature type="transmembrane region" description="Helical" evidence="1">
    <location>
        <begin position="80"/>
        <end position="99"/>
    </location>
</feature>
<keyword evidence="1" id="KW-1133">Transmembrane helix</keyword>
<feature type="transmembrane region" description="Helical" evidence="1">
    <location>
        <begin position="6"/>
        <end position="24"/>
    </location>
</feature>
<evidence type="ECO:0000256" key="1">
    <source>
        <dbReference type="SAM" id="Phobius"/>
    </source>
</evidence>
<organism evidence="3 4">
    <name type="scientific">Oceanobacillus bengalensis</name>
    <dbReference type="NCBI Taxonomy" id="1435466"/>
    <lineage>
        <taxon>Bacteria</taxon>
        <taxon>Bacillati</taxon>
        <taxon>Bacillota</taxon>
        <taxon>Bacilli</taxon>
        <taxon>Bacillales</taxon>
        <taxon>Bacillaceae</taxon>
        <taxon>Oceanobacillus</taxon>
    </lineage>
</organism>
<keyword evidence="1" id="KW-0472">Membrane</keyword>
<evidence type="ECO:0000313" key="4">
    <source>
        <dbReference type="Proteomes" id="UP000281813"/>
    </source>
</evidence>
<dbReference type="InterPro" id="IPR027783">
    <property type="entry name" value="Bacterial_PH-related"/>
</dbReference>
<comment type="caution">
    <text evidence="3">The sequence shown here is derived from an EMBL/GenBank/DDBJ whole genome shotgun (WGS) entry which is preliminary data.</text>
</comment>
<keyword evidence="4" id="KW-1185">Reference proteome</keyword>
<feature type="transmembrane region" description="Helical" evidence="1">
    <location>
        <begin position="58"/>
        <end position="74"/>
    </location>
</feature>
<evidence type="ECO:0000313" key="3">
    <source>
        <dbReference type="EMBL" id="RKQ15842.1"/>
    </source>
</evidence>
<sequence>MNMIGISILIAAVLFTYLTAYFILKKQKYFFISKLRNRTAEEIKELEKTGYIKANGKLVLYSAHLLTIGLIFEVFGVNYAFEVCIAFVLFFLLIGTVYIQKYEIKERRRGAYQSSTISAFITIGIVGFIISRGFIDNTLSIESGQIEISGPYGEQIAWSEISEVRLLDELPEIKLRTNGYGFGNRLIGNFDVEELGKGKLYIHHLNGPYLLIETNESYYVINSDDSDETLEWYRSVEEQVN</sequence>
<dbReference type="Proteomes" id="UP000281813">
    <property type="component" value="Unassembled WGS sequence"/>
</dbReference>
<dbReference type="Pfam" id="PF10882">
    <property type="entry name" value="bPH_5"/>
    <property type="match status" value="1"/>
</dbReference>
<reference evidence="3 4" key="1">
    <citation type="journal article" date="2015" name="Antonie Van Leeuwenhoek">
        <title>Oceanobacillus bengalensis sp. nov., a bacterium isolated from seawater of the Bay of Bengal.</title>
        <authorList>
            <person name="Yongchang O."/>
            <person name="Xiang W."/>
            <person name="Wang G."/>
        </authorList>
    </citation>
    <scope>NUCLEOTIDE SEQUENCE [LARGE SCALE GENOMIC DNA]</scope>
    <source>
        <strain evidence="3 4">MCCC 1K00260</strain>
    </source>
</reference>
<evidence type="ECO:0000259" key="2">
    <source>
        <dbReference type="Pfam" id="PF10882"/>
    </source>
</evidence>
<proteinExistence type="predicted"/>
<name>A0A494Z029_9BACI</name>
<keyword evidence="1" id="KW-0812">Transmembrane</keyword>
<dbReference type="AlphaFoldDB" id="A0A494Z029"/>
<dbReference type="EMBL" id="RBZO01000011">
    <property type="protein sequence ID" value="RKQ15842.1"/>
    <property type="molecule type" value="Genomic_DNA"/>
</dbReference>
<dbReference type="RefSeq" id="WP_121130751.1">
    <property type="nucleotide sequence ID" value="NZ_JBHUFK010000062.1"/>
</dbReference>
<gene>
    <name evidence="3" type="ORF">D8M05_08765</name>
</gene>
<feature type="transmembrane region" description="Helical" evidence="1">
    <location>
        <begin position="111"/>
        <end position="130"/>
    </location>
</feature>